<comment type="subcellular location">
    <subcellularLocation>
        <location evidence="1">Membrane</location>
        <topology evidence="1">Single-pass type I membrane protein</topology>
    </subcellularLocation>
</comment>
<evidence type="ECO:0000256" key="5">
    <source>
        <dbReference type="ARBA" id="ARBA00022729"/>
    </source>
</evidence>
<dbReference type="PROSITE" id="PS51144">
    <property type="entry name" value="ALPHA_CA_2"/>
    <property type="match status" value="1"/>
</dbReference>
<dbReference type="SUPFAM" id="SSF51069">
    <property type="entry name" value="Carbonic anhydrase"/>
    <property type="match status" value="1"/>
</dbReference>
<keyword evidence="6" id="KW-0677">Repeat</keyword>
<dbReference type="Pfam" id="PF00041">
    <property type="entry name" value="fn3"/>
    <property type="match status" value="1"/>
</dbReference>
<evidence type="ECO:0000256" key="10">
    <source>
        <dbReference type="ARBA" id="ARBA00023136"/>
    </source>
</evidence>
<feature type="domain" description="Tyrosine-protein phosphatase" evidence="16">
    <location>
        <begin position="1018"/>
        <end position="1285"/>
    </location>
</feature>
<dbReference type="SMART" id="SM00194">
    <property type="entry name" value="PTPc"/>
    <property type="match status" value="2"/>
</dbReference>
<dbReference type="InterPro" id="IPR029021">
    <property type="entry name" value="Prot-tyrosine_phosphatase-like"/>
</dbReference>
<dbReference type="Gene3D" id="3.90.190.10">
    <property type="entry name" value="Protein tyrosine phosphatase superfamily"/>
    <property type="match status" value="2"/>
</dbReference>
<evidence type="ECO:0000256" key="7">
    <source>
        <dbReference type="ARBA" id="ARBA00022801"/>
    </source>
</evidence>
<feature type="domain" description="Fibronectin type-III" evidence="18">
    <location>
        <begin position="187"/>
        <end position="284"/>
    </location>
</feature>
<dbReference type="FunFam" id="3.90.190.10:FF:000013">
    <property type="entry name" value="receptor-type tyrosine-protein phosphatase zeta isoform X1"/>
    <property type="match status" value="1"/>
</dbReference>
<dbReference type="SUPFAM" id="SSF49265">
    <property type="entry name" value="Fibronectin type III"/>
    <property type="match status" value="1"/>
</dbReference>
<feature type="compositionally biased region" description="Low complexity" evidence="14">
    <location>
        <begin position="549"/>
        <end position="563"/>
    </location>
</feature>
<evidence type="ECO:0000256" key="14">
    <source>
        <dbReference type="SAM" id="MobiDB-lite"/>
    </source>
</evidence>
<evidence type="ECO:0000256" key="4">
    <source>
        <dbReference type="ARBA" id="ARBA00022692"/>
    </source>
</evidence>
<feature type="transmembrane region" description="Helical" evidence="15">
    <location>
        <begin position="640"/>
        <end position="664"/>
    </location>
</feature>
<keyword evidence="4 15" id="KW-0812">Transmembrane</keyword>
<evidence type="ECO:0000259" key="18">
    <source>
        <dbReference type="PROSITE" id="PS50853"/>
    </source>
</evidence>
<dbReference type="SMART" id="SM00060">
    <property type="entry name" value="FN3"/>
    <property type="match status" value="1"/>
</dbReference>
<organism evidence="20 21">
    <name type="scientific">Oncorhynchus kisutch</name>
    <name type="common">Coho salmon</name>
    <name type="synonym">Salmo kisutch</name>
    <dbReference type="NCBI Taxonomy" id="8019"/>
    <lineage>
        <taxon>Eukaryota</taxon>
        <taxon>Metazoa</taxon>
        <taxon>Chordata</taxon>
        <taxon>Craniata</taxon>
        <taxon>Vertebrata</taxon>
        <taxon>Euteleostomi</taxon>
        <taxon>Actinopterygii</taxon>
        <taxon>Neopterygii</taxon>
        <taxon>Teleostei</taxon>
        <taxon>Protacanthopterygii</taxon>
        <taxon>Salmoniformes</taxon>
        <taxon>Salmonidae</taxon>
        <taxon>Salmoninae</taxon>
        <taxon>Oncorhynchus</taxon>
    </lineage>
</organism>
<dbReference type="Ensembl" id="ENSOKIT00005076828.1">
    <property type="protein sequence ID" value="ENSOKIP00005072114.1"/>
    <property type="gene ID" value="ENSOKIG00005028335.1"/>
</dbReference>
<evidence type="ECO:0000256" key="1">
    <source>
        <dbReference type="ARBA" id="ARBA00004479"/>
    </source>
</evidence>
<gene>
    <name evidence="20" type="primary">PTPRZ1</name>
    <name evidence="20" type="synonym">ptprz1</name>
</gene>
<dbReference type="SMART" id="SM00404">
    <property type="entry name" value="PTPc_motif"/>
    <property type="match status" value="2"/>
</dbReference>
<evidence type="ECO:0000256" key="8">
    <source>
        <dbReference type="ARBA" id="ARBA00022912"/>
    </source>
</evidence>
<reference evidence="20" key="1">
    <citation type="submission" date="2025-08" db="UniProtKB">
        <authorList>
            <consortium name="Ensembl"/>
        </authorList>
    </citation>
    <scope>IDENTIFICATION</scope>
</reference>
<protein>
    <recommendedName>
        <fullName evidence="3">protein-tyrosine-phosphatase</fullName>
        <ecNumber evidence="3">3.1.3.48</ecNumber>
    </recommendedName>
</protein>
<evidence type="ECO:0000256" key="2">
    <source>
        <dbReference type="ARBA" id="ARBA00006246"/>
    </source>
</evidence>
<keyword evidence="9 15" id="KW-1133">Transmembrane helix</keyword>
<dbReference type="InterPro" id="IPR000387">
    <property type="entry name" value="Tyr_Pase_dom"/>
</dbReference>
<dbReference type="InterPro" id="IPR003595">
    <property type="entry name" value="Tyr_Pase_cat"/>
</dbReference>
<comment type="similarity">
    <text evidence="2">Belongs to the protein-tyrosine phosphatase family. Receptor class 5 subfamily.</text>
</comment>
<dbReference type="FunFam" id="3.90.190.10:FF:000016">
    <property type="entry name" value="receptor-type tyrosine-protein phosphatase gamma isoform X1"/>
    <property type="match status" value="1"/>
</dbReference>
<evidence type="ECO:0000256" key="13">
    <source>
        <dbReference type="ARBA" id="ARBA00051722"/>
    </source>
</evidence>
<evidence type="ECO:0000313" key="21">
    <source>
        <dbReference type="Proteomes" id="UP000694557"/>
    </source>
</evidence>
<dbReference type="FunFam" id="2.60.40.10:FF:000313">
    <property type="entry name" value="Receptor-type tyrosine-protein phosphatase zeta"/>
    <property type="match status" value="1"/>
</dbReference>
<feature type="compositionally biased region" description="Low complexity" evidence="14">
    <location>
        <begin position="421"/>
        <end position="443"/>
    </location>
</feature>
<dbReference type="PANTHER" id="PTHR19134">
    <property type="entry name" value="RECEPTOR-TYPE TYROSINE-PROTEIN PHOSPHATASE"/>
    <property type="match status" value="1"/>
</dbReference>
<dbReference type="InterPro" id="IPR036398">
    <property type="entry name" value="CA_dom_sf"/>
</dbReference>
<dbReference type="InterPro" id="IPR036116">
    <property type="entry name" value="FN3_sf"/>
</dbReference>
<keyword evidence="5" id="KW-0732">Signal</keyword>
<dbReference type="SMART" id="SM01057">
    <property type="entry name" value="Carb_anhydrase"/>
    <property type="match status" value="1"/>
</dbReference>
<feature type="region of interest" description="Disordered" evidence="14">
    <location>
        <begin position="378"/>
        <end position="515"/>
    </location>
</feature>
<dbReference type="Pfam" id="PF00102">
    <property type="entry name" value="Y_phosphatase"/>
    <property type="match status" value="2"/>
</dbReference>
<feature type="domain" description="Tyrosine-protein phosphatase" evidence="16">
    <location>
        <begin position="719"/>
        <end position="987"/>
    </location>
</feature>
<dbReference type="Gene3D" id="2.60.40.10">
    <property type="entry name" value="Immunoglobulins"/>
    <property type="match status" value="1"/>
</dbReference>
<dbReference type="InterPro" id="IPR001148">
    <property type="entry name" value="CA_dom"/>
</dbReference>
<dbReference type="InterPro" id="IPR050348">
    <property type="entry name" value="Protein-Tyr_Phosphatase"/>
</dbReference>
<feature type="region of interest" description="Disordered" evidence="14">
    <location>
        <begin position="1291"/>
        <end position="1319"/>
    </location>
</feature>
<dbReference type="Proteomes" id="UP000694557">
    <property type="component" value="Unassembled WGS sequence"/>
</dbReference>
<feature type="region of interest" description="Disordered" evidence="14">
    <location>
        <begin position="549"/>
        <end position="589"/>
    </location>
</feature>
<keyword evidence="7" id="KW-0378">Hydrolase</keyword>
<evidence type="ECO:0000259" key="19">
    <source>
        <dbReference type="PROSITE" id="PS51144"/>
    </source>
</evidence>
<accession>A0A8C7IDN9</accession>
<feature type="compositionally biased region" description="Polar residues" evidence="14">
    <location>
        <begin position="444"/>
        <end position="462"/>
    </location>
</feature>
<dbReference type="CDD" id="cd00063">
    <property type="entry name" value="FN3"/>
    <property type="match status" value="1"/>
</dbReference>
<feature type="domain" description="Alpha-carbonic anhydrase" evidence="19">
    <location>
        <begin position="1"/>
        <end position="174"/>
    </location>
</feature>
<evidence type="ECO:0000256" key="9">
    <source>
        <dbReference type="ARBA" id="ARBA00022989"/>
    </source>
</evidence>
<evidence type="ECO:0000256" key="3">
    <source>
        <dbReference type="ARBA" id="ARBA00013064"/>
    </source>
</evidence>
<evidence type="ECO:0000259" key="16">
    <source>
        <dbReference type="PROSITE" id="PS50055"/>
    </source>
</evidence>
<dbReference type="Gene3D" id="3.10.200.10">
    <property type="entry name" value="Alpha carbonic anhydrase"/>
    <property type="match status" value="1"/>
</dbReference>
<dbReference type="PRINTS" id="PR00700">
    <property type="entry name" value="PRTYPHPHTASE"/>
</dbReference>
<dbReference type="InterPro" id="IPR000242">
    <property type="entry name" value="PTP_cat"/>
</dbReference>
<dbReference type="GeneTree" id="ENSGT00940000155529"/>
<keyword evidence="12" id="KW-0325">Glycoprotein</keyword>
<evidence type="ECO:0000256" key="12">
    <source>
        <dbReference type="ARBA" id="ARBA00023180"/>
    </source>
</evidence>
<feature type="domain" description="Tyrosine specific protein phosphatases" evidence="17">
    <location>
        <begin position="1205"/>
        <end position="1276"/>
    </location>
</feature>
<keyword evidence="8" id="KW-0904">Protein phosphatase</keyword>
<evidence type="ECO:0000256" key="6">
    <source>
        <dbReference type="ARBA" id="ARBA00022737"/>
    </source>
</evidence>
<evidence type="ECO:0000313" key="20">
    <source>
        <dbReference type="Ensembl" id="ENSOKIP00005072114.1"/>
    </source>
</evidence>
<dbReference type="EC" id="3.1.3.48" evidence="3"/>
<dbReference type="GO" id="GO:0004725">
    <property type="term" value="F:protein tyrosine phosphatase activity"/>
    <property type="evidence" value="ECO:0007669"/>
    <property type="project" value="UniProtKB-EC"/>
</dbReference>
<feature type="compositionally biased region" description="Low complexity" evidence="14">
    <location>
        <begin position="378"/>
        <end position="390"/>
    </location>
</feature>
<evidence type="ECO:0000256" key="15">
    <source>
        <dbReference type="SAM" id="Phobius"/>
    </source>
</evidence>
<sequence length="1319" mass="145440">TIEMPYSQGQYKGYQPSPVPCICLFQMQIYCYEAHRFESLDYAIKDGGRITALSVLFEVGVNNDNYIAIIDGINSVSRFGKSGRVGPFSLRGLLPNSTEKYFIYNGSLTTPPCTETVEWIVFKNTVAISDTQLEMFCEVMTMQQAGYVMLMDYLQNNYREQQQQFMGQAFSSYTGTEEVLTPICSSEPENVQADPHNLTSLLVMWERPRAVYDAGIEKYSVTYKLAQGEDPPAFEYLTDGDQDVGAILQDLMANTSYVVQVLAVCTNGLYGRVSEQLTVDMPIDDPGKSDSDRQYVYTDQSSLSWVVDGGGGFTVASNGVESLCSCSLDGTSSSSWLHASPHLPLPTSDWGAASLALYSSGSDLDHLIHSSLAGSTNPSVGQPLFSSSSSPPVPHPPLSGSHGDLHVSVTATPPRSKDRWVSALRTSAPSSSSSRTASPVTPTLTPDLQTVDSNASGSTLSGEAQEELDEEWDRIQSSASASASGEGMLPYIPTAPPSFTSEVAASPDSDNDERSSAFYFESESGSAVATETAGSTATVSAITAAVPWPLGGEEQSGSGQGESPYDNEMSSDFSIPERTERDSEEEEPIAGKTNIHKGSTLAHSSSIVPSLSIFTPLTEASNSSHESRVGLARDKERRAVVPLAVVSTLTFVGLIILVGILIYWRKCFQTAHFYIEDNTSPRVISVPPTPLLTATDEHEAFAVKQFVKHVTALHHTNAFSREFEEVQMCTVDLGITADGSNHPDNKNKNRYINILAYDHSRVRLSTQADKDGKSGDYINANYVDGFNKSRAYIAAQGPLKSSTEDFWRMVWEQNVGVIIMITNLVEKGRRKCDQYWPLESQDEYGGFLVTVKSSKVLAHYTERTFTLRNTKVQKGSLKGRINERTVTQYHYTQWPDMGVPEYTLPVLTFVQKSSKARTDDMGPVVVHCSAGVGRTGTYIVLDSMLKQIKEEGTVNIMGFLKHIRTQRNHLVQTEEQYVFIHDALVEAILGKETEVSSSLIHSYVNDLLTPGSSGRTQLEKQFKLVSQSNAKQCDYSAALKECNREKNRNSSLIPVERSRVCLSTVVGETTSDYINASYITGYRQSTEFIVTQNPLAGTVTDFWRMIWDHNQHWEHQAWWVSICPPGHKTEGEEPYVYWPRKEQTISCEAFTVTLRSENHVCLANEEMLVVQDYVLEATQDDYVLEVRHYRAPRWPNPDSPISSTFELLSLVREASSSKEGPMVVHDEVGGVTAGTFCALSTLVCQLELESSVDVYQVAKMINLMRPGTFNDVEQYQFLYKAMLSLVGTQEDERTLQSSDNNGTVPGGPVSTAESLESLV</sequence>
<dbReference type="PROSITE" id="PS50055">
    <property type="entry name" value="TYR_PHOSPHATASE_PTP"/>
    <property type="match status" value="2"/>
</dbReference>
<dbReference type="PROSITE" id="PS00383">
    <property type="entry name" value="TYR_PHOSPHATASE_1"/>
    <property type="match status" value="1"/>
</dbReference>
<dbReference type="InterPro" id="IPR016130">
    <property type="entry name" value="Tyr_Pase_AS"/>
</dbReference>
<dbReference type="SUPFAM" id="SSF52799">
    <property type="entry name" value="(Phosphotyrosine protein) phosphatases II"/>
    <property type="match status" value="2"/>
</dbReference>
<keyword evidence="10 15" id="KW-0472">Membrane</keyword>
<dbReference type="PANTHER" id="PTHR19134:SF461">
    <property type="entry name" value="RECEPTOR-TYPE TYROSINE-PROTEIN PHOSPHATASE ZETA"/>
    <property type="match status" value="1"/>
</dbReference>
<dbReference type="InterPro" id="IPR003961">
    <property type="entry name" value="FN3_dom"/>
</dbReference>
<reference evidence="20" key="2">
    <citation type="submission" date="2025-09" db="UniProtKB">
        <authorList>
            <consortium name="Ensembl"/>
        </authorList>
    </citation>
    <scope>IDENTIFICATION</scope>
</reference>
<dbReference type="PROSITE" id="PS50853">
    <property type="entry name" value="FN3"/>
    <property type="match status" value="1"/>
</dbReference>
<dbReference type="Pfam" id="PF00194">
    <property type="entry name" value="Carb_anhydrase"/>
    <property type="match status" value="1"/>
</dbReference>
<comment type="catalytic activity">
    <reaction evidence="13">
        <text>O-phospho-L-tyrosyl-[protein] + H2O = L-tyrosyl-[protein] + phosphate</text>
        <dbReference type="Rhea" id="RHEA:10684"/>
        <dbReference type="Rhea" id="RHEA-COMP:10136"/>
        <dbReference type="Rhea" id="RHEA-COMP:20101"/>
        <dbReference type="ChEBI" id="CHEBI:15377"/>
        <dbReference type="ChEBI" id="CHEBI:43474"/>
        <dbReference type="ChEBI" id="CHEBI:46858"/>
        <dbReference type="ChEBI" id="CHEBI:61978"/>
        <dbReference type="EC" id="3.1.3.48"/>
    </reaction>
</comment>
<feature type="domain" description="Tyrosine specific protein phosphatases" evidence="17">
    <location>
        <begin position="904"/>
        <end position="978"/>
    </location>
</feature>
<keyword evidence="21" id="KW-1185">Reference proteome</keyword>
<name>A0A8C7IDN9_ONCKI</name>
<dbReference type="PROSITE" id="PS50056">
    <property type="entry name" value="TYR_PHOSPHATASE_2"/>
    <property type="match status" value="2"/>
</dbReference>
<proteinExistence type="inferred from homology"/>
<keyword evidence="11" id="KW-1015">Disulfide bond</keyword>
<dbReference type="InterPro" id="IPR013783">
    <property type="entry name" value="Ig-like_fold"/>
</dbReference>
<evidence type="ECO:0000256" key="11">
    <source>
        <dbReference type="ARBA" id="ARBA00023157"/>
    </source>
</evidence>
<evidence type="ECO:0000259" key="17">
    <source>
        <dbReference type="PROSITE" id="PS50056"/>
    </source>
</evidence>
<dbReference type="GO" id="GO:0005886">
    <property type="term" value="C:plasma membrane"/>
    <property type="evidence" value="ECO:0007669"/>
    <property type="project" value="UniProtKB-ARBA"/>
</dbReference>